<dbReference type="InterPro" id="IPR052043">
    <property type="entry name" value="PolySaccharide_Degr_Enz"/>
</dbReference>
<reference evidence="2 3" key="1">
    <citation type="submission" date="2021-07" db="EMBL/GenBank/DDBJ databases">
        <title>Paenibacillus radiodurans sp. nov., isolated from the southeastern edge of Tengger Desert.</title>
        <authorList>
            <person name="Zhang G."/>
        </authorList>
    </citation>
    <scope>NUCLEOTIDE SEQUENCE [LARGE SCALE GENOMIC DNA]</scope>
    <source>
        <strain evidence="2 3">CCM 7311</strain>
    </source>
</reference>
<dbReference type="Proteomes" id="UP001519887">
    <property type="component" value="Unassembled WGS sequence"/>
</dbReference>
<dbReference type="EMBL" id="JAHZIK010000348">
    <property type="protein sequence ID" value="MBW7455351.1"/>
    <property type="molecule type" value="Genomic_DNA"/>
</dbReference>
<keyword evidence="1 2" id="KW-0378">Hydrolase</keyword>
<dbReference type="PANTHER" id="PTHR33886:SF8">
    <property type="entry name" value="UNSATURATED RHAMNOGALACTURONAN HYDROLASE (EUROFUNG)"/>
    <property type="match status" value="1"/>
</dbReference>
<gene>
    <name evidence="2" type="ORF">K0U00_15100</name>
</gene>
<organism evidence="2 3">
    <name type="scientific">Paenibacillus sepulcri</name>
    <dbReference type="NCBI Taxonomy" id="359917"/>
    <lineage>
        <taxon>Bacteria</taxon>
        <taxon>Bacillati</taxon>
        <taxon>Bacillota</taxon>
        <taxon>Bacilli</taxon>
        <taxon>Bacillales</taxon>
        <taxon>Paenibacillaceae</taxon>
        <taxon>Paenibacillus</taxon>
    </lineage>
</organism>
<dbReference type="Pfam" id="PF07470">
    <property type="entry name" value="Glyco_hydro_88"/>
    <property type="match status" value="1"/>
</dbReference>
<protein>
    <submittedName>
        <fullName evidence="2">Glycoside hydrolase family 88 protein</fullName>
    </submittedName>
</protein>
<dbReference type="InterPro" id="IPR008928">
    <property type="entry name" value="6-hairpin_glycosidase_sf"/>
</dbReference>
<evidence type="ECO:0000256" key="1">
    <source>
        <dbReference type="ARBA" id="ARBA00022801"/>
    </source>
</evidence>
<dbReference type="PANTHER" id="PTHR33886">
    <property type="entry name" value="UNSATURATED RHAMNOGALACTURONAN HYDROLASE (EUROFUNG)"/>
    <property type="match status" value="1"/>
</dbReference>
<dbReference type="InterPro" id="IPR010905">
    <property type="entry name" value="Glyco_hydro_88"/>
</dbReference>
<evidence type="ECO:0000313" key="2">
    <source>
        <dbReference type="EMBL" id="MBW7455351.1"/>
    </source>
</evidence>
<feature type="non-terminal residue" evidence="2">
    <location>
        <position position="1"/>
    </location>
</feature>
<comment type="caution">
    <text evidence="2">The sequence shown here is derived from an EMBL/GenBank/DDBJ whole genome shotgun (WGS) entry which is preliminary data.</text>
</comment>
<sequence>GYLRLQGVNGLWHQVLTDAESYQETSCTSMFIYAFARGIRFGWLTGKQRYVEAVLKGWKGMTQISIDKTGNVYGVCRGSGYSFNGDYYKDDLPWLLNDTHGIGIVLLAGIEVLQMEQLLAGMHAAPLGS</sequence>
<dbReference type="Gene3D" id="1.50.10.10">
    <property type="match status" value="1"/>
</dbReference>
<keyword evidence="3" id="KW-1185">Reference proteome</keyword>
<dbReference type="GO" id="GO:0016787">
    <property type="term" value="F:hydrolase activity"/>
    <property type="evidence" value="ECO:0007669"/>
    <property type="project" value="UniProtKB-KW"/>
</dbReference>
<dbReference type="InterPro" id="IPR012341">
    <property type="entry name" value="6hp_glycosidase-like_sf"/>
</dbReference>
<dbReference type="SUPFAM" id="SSF48208">
    <property type="entry name" value="Six-hairpin glycosidases"/>
    <property type="match status" value="1"/>
</dbReference>
<name>A0ABS7C384_9BACL</name>
<accession>A0ABS7C384</accession>
<proteinExistence type="predicted"/>
<evidence type="ECO:0000313" key="3">
    <source>
        <dbReference type="Proteomes" id="UP001519887"/>
    </source>
</evidence>